<dbReference type="PANTHER" id="PTHR39453:SF1">
    <property type="entry name" value="PHOSPHATE PROPANOYLTRANSFERASE"/>
    <property type="match status" value="1"/>
</dbReference>
<dbReference type="AlphaFoldDB" id="A0A0F4LVD3"/>
<comment type="function">
    <text evidence="10">Involved in 1,2-propanediol (1,2-PD) degradation by catalyzing the conversion of propanoyl-CoA to propanoyl-phosphate.</text>
</comment>
<proteinExistence type="inferred from homology"/>
<evidence type="ECO:0000256" key="1">
    <source>
        <dbReference type="ARBA" id="ARBA00001947"/>
    </source>
</evidence>
<comment type="catalytic activity">
    <reaction evidence="9 10">
        <text>propanoyl-CoA + phosphate = propanoyl phosphate + CoA</text>
        <dbReference type="Rhea" id="RHEA:28046"/>
        <dbReference type="ChEBI" id="CHEBI:43474"/>
        <dbReference type="ChEBI" id="CHEBI:57287"/>
        <dbReference type="ChEBI" id="CHEBI:57392"/>
        <dbReference type="ChEBI" id="CHEBI:58933"/>
        <dbReference type="EC" id="2.3.1.222"/>
    </reaction>
</comment>
<evidence type="ECO:0000313" key="12">
    <source>
        <dbReference type="Proteomes" id="UP000033558"/>
    </source>
</evidence>
<dbReference type="PANTHER" id="PTHR39453">
    <property type="entry name" value="PHOSPHATE PROPANOYLTRANSFERASE"/>
    <property type="match status" value="1"/>
</dbReference>
<evidence type="ECO:0000256" key="6">
    <source>
        <dbReference type="ARBA" id="ARBA00022723"/>
    </source>
</evidence>
<dbReference type="Pfam" id="PF06130">
    <property type="entry name" value="PTAC"/>
    <property type="match status" value="1"/>
</dbReference>
<dbReference type="NCBIfam" id="NF011652">
    <property type="entry name" value="PRK15070.1"/>
    <property type="match status" value="1"/>
</dbReference>
<comment type="caution">
    <text evidence="11">The sequence shown here is derived from an EMBL/GenBank/DDBJ whole genome shotgun (WGS) entry which is preliminary data.</text>
</comment>
<dbReference type="UniPathway" id="UPA00621"/>
<evidence type="ECO:0000256" key="4">
    <source>
        <dbReference type="ARBA" id="ARBA00020837"/>
    </source>
</evidence>
<dbReference type="PIRSF" id="PIRSF010130">
    <property type="entry name" value="PduL"/>
    <property type="match status" value="1"/>
</dbReference>
<evidence type="ECO:0000256" key="8">
    <source>
        <dbReference type="ARBA" id="ARBA00023315"/>
    </source>
</evidence>
<dbReference type="InterPro" id="IPR008300">
    <property type="entry name" value="PTAC"/>
</dbReference>
<evidence type="ECO:0000256" key="9">
    <source>
        <dbReference type="ARBA" id="ARBA00047589"/>
    </source>
</evidence>
<dbReference type="Proteomes" id="UP000033558">
    <property type="component" value="Unassembled WGS sequence"/>
</dbReference>
<dbReference type="HOGENOM" id="CLU_080676_1_0_9"/>
<dbReference type="GO" id="GO:0046872">
    <property type="term" value="F:metal ion binding"/>
    <property type="evidence" value="ECO:0007669"/>
    <property type="project" value="UniProtKB-KW"/>
</dbReference>
<dbReference type="STRING" id="1218492.JG30_04640"/>
<protein>
    <recommendedName>
        <fullName evidence="4 10">Phosphate propanoyltransferase</fullName>
        <ecNumber evidence="3 10">2.3.1.222</ecNumber>
    </recommendedName>
</protein>
<evidence type="ECO:0000313" key="11">
    <source>
        <dbReference type="EMBL" id="KJY62264.1"/>
    </source>
</evidence>
<sequence>MDDEHLKAVIRRIVQETLNPNLVPIGVSNHHVHLSQTDFHKLFPNQEMTVFKHLKQHADFASNETVDIIGPKGEIDHVRVLGPYRKHSQVEIARSENFQLGVDAPVRLSGNLDNTPTVKLRSANAEIEVSGVIVAKRHIHMSLDDAKRLGVKLGDTLRVEIDGEGERKTIFDDVVARPREDFILEMHIDTDEANAANVGMGKTSYGKILVQKNEK</sequence>
<keyword evidence="7" id="KW-0862">Zinc</keyword>
<keyword evidence="12" id="KW-1185">Reference proteome</keyword>
<dbReference type="RefSeq" id="WP_046315871.1">
    <property type="nucleotide sequence ID" value="NZ_JAMBJK010000006.1"/>
</dbReference>
<dbReference type="GO" id="GO:0016747">
    <property type="term" value="F:acyltransferase activity, transferring groups other than amino-acyl groups"/>
    <property type="evidence" value="ECO:0007669"/>
    <property type="project" value="InterPro"/>
</dbReference>
<evidence type="ECO:0000256" key="3">
    <source>
        <dbReference type="ARBA" id="ARBA00012206"/>
    </source>
</evidence>
<comment type="cofactor">
    <cofactor evidence="1">
        <name>Zn(2+)</name>
        <dbReference type="ChEBI" id="CHEBI:29105"/>
    </cofactor>
</comment>
<dbReference type="EMBL" id="JXJQ01000006">
    <property type="protein sequence ID" value="KJY62264.1"/>
    <property type="molecule type" value="Genomic_DNA"/>
</dbReference>
<comment type="similarity">
    <text evidence="2 10">Belongs to the PduL family.</text>
</comment>
<organism evidence="11 12">
    <name type="scientific">Bombilactobacillus mellifer</name>
    <dbReference type="NCBI Taxonomy" id="1218492"/>
    <lineage>
        <taxon>Bacteria</taxon>
        <taxon>Bacillati</taxon>
        <taxon>Bacillota</taxon>
        <taxon>Bacilli</taxon>
        <taxon>Lactobacillales</taxon>
        <taxon>Lactobacillaceae</taxon>
        <taxon>Bombilactobacillus</taxon>
    </lineage>
</organism>
<keyword evidence="5 10" id="KW-0808">Transferase</keyword>
<keyword evidence="8 10" id="KW-0012">Acyltransferase</keyword>
<accession>A0A0F4LVD3</accession>
<dbReference type="EC" id="2.3.1.222" evidence="3 10"/>
<gene>
    <name evidence="11" type="primary">pduL</name>
    <name evidence="11" type="ORF">JG30_04640</name>
</gene>
<evidence type="ECO:0000256" key="2">
    <source>
        <dbReference type="ARBA" id="ARBA00007342"/>
    </source>
</evidence>
<dbReference type="PATRIC" id="fig|1218492.5.peg.588"/>
<keyword evidence="6" id="KW-0479">Metal-binding</keyword>
<evidence type="ECO:0000256" key="7">
    <source>
        <dbReference type="ARBA" id="ARBA00022833"/>
    </source>
</evidence>
<dbReference type="GO" id="GO:0051144">
    <property type="term" value="P:1,2-propanediol catabolic process"/>
    <property type="evidence" value="ECO:0007669"/>
    <property type="project" value="UniProtKB-UniPathway"/>
</dbReference>
<name>A0A0F4LVD3_9LACO</name>
<evidence type="ECO:0000256" key="10">
    <source>
        <dbReference type="PIRNR" id="PIRNR010130"/>
    </source>
</evidence>
<comment type="pathway">
    <text evidence="10">Polyol metabolism; 1,2-propanediol degradation.</text>
</comment>
<evidence type="ECO:0000256" key="5">
    <source>
        <dbReference type="ARBA" id="ARBA00022679"/>
    </source>
</evidence>
<reference evidence="11 12" key="1">
    <citation type="submission" date="2015-01" db="EMBL/GenBank/DDBJ databases">
        <title>Comparative genomics of the lactic acid bacteria isolated from the honey bee gut.</title>
        <authorList>
            <person name="Ellegaard K.M."/>
            <person name="Tamarit D."/>
            <person name="Javelind E."/>
            <person name="Olofsson T."/>
            <person name="Andersson S.G."/>
            <person name="Vasquez A."/>
        </authorList>
    </citation>
    <scope>NUCLEOTIDE SEQUENCE [LARGE SCALE GENOMIC DNA]</scope>
    <source>
        <strain evidence="11 12">Bin4</strain>
    </source>
</reference>
<dbReference type="OrthoDB" id="9784365at2"/>